<sequence>MITAQTVININRNVPATPIIRSFWLRQHETYRDITTQLVDRDEQEAAQRTNEVAKAYYDLWLNSAPGQPYSKR</sequence>
<protein>
    <submittedName>
        <fullName evidence="1">Uncharacterized protein</fullName>
    </submittedName>
</protein>
<organism evidence="1 2">
    <name type="scientific">Shewanella carassii</name>
    <dbReference type="NCBI Taxonomy" id="1987584"/>
    <lineage>
        <taxon>Bacteria</taxon>
        <taxon>Pseudomonadati</taxon>
        <taxon>Pseudomonadota</taxon>
        <taxon>Gammaproteobacteria</taxon>
        <taxon>Alteromonadales</taxon>
        <taxon>Shewanellaceae</taxon>
        <taxon>Shewanella</taxon>
    </lineage>
</organism>
<evidence type="ECO:0000313" key="2">
    <source>
        <dbReference type="Proteomes" id="UP000606498"/>
    </source>
</evidence>
<proteinExistence type="predicted"/>
<dbReference type="Proteomes" id="UP000606498">
    <property type="component" value="Unassembled WGS sequence"/>
</dbReference>
<accession>A0ABQ1T2V3</accession>
<gene>
    <name evidence="1" type="ORF">GCM10011520_15870</name>
</gene>
<reference evidence="2" key="1">
    <citation type="journal article" date="2019" name="Int. J. Syst. Evol. Microbiol.">
        <title>The Global Catalogue of Microorganisms (GCM) 10K type strain sequencing project: providing services to taxonomists for standard genome sequencing and annotation.</title>
        <authorList>
            <consortium name="The Broad Institute Genomics Platform"/>
            <consortium name="The Broad Institute Genome Sequencing Center for Infectious Disease"/>
            <person name="Wu L."/>
            <person name="Ma J."/>
        </authorList>
    </citation>
    <scope>NUCLEOTIDE SEQUENCE [LARGE SCALE GENOMIC DNA]</scope>
    <source>
        <strain evidence="2">CGMCC 1.16033</strain>
    </source>
</reference>
<dbReference type="RefSeq" id="WP_100141926.1">
    <property type="nucleotide sequence ID" value="NZ_BMKO01000003.1"/>
</dbReference>
<dbReference type="EMBL" id="BMKO01000003">
    <property type="protein sequence ID" value="GGE76138.1"/>
    <property type="molecule type" value="Genomic_DNA"/>
</dbReference>
<name>A0ABQ1T2V3_9GAMM</name>
<comment type="caution">
    <text evidence="1">The sequence shown here is derived from an EMBL/GenBank/DDBJ whole genome shotgun (WGS) entry which is preliminary data.</text>
</comment>
<evidence type="ECO:0000313" key="1">
    <source>
        <dbReference type="EMBL" id="GGE76138.1"/>
    </source>
</evidence>
<keyword evidence="2" id="KW-1185">Reference proteome</keyword>